<keyword evidence="10" id="KW-1185">Reference proteome</keyword>
<keyword evidence="5" id="KW-0343">GTPase activation</keyword>
<keyword evidence="5" id="KW-0963">Cytoplasm</keyword>
<dbReference type="SMART" id="SM00233">
    <property type="entry name" value="PH"/>
    <property type="match status" value="1"/>
</dbReference>
<name>A0AAN7CF66_9PEZI</name>
<feature type="region of interest" description="Disordered" evidence="6">
    <location>
        <begin position="517"/>
        <end position="625"/>
    </location>
</feature>
<dbReference type="EMBL" id="MU860030">
    <property type="protein sequence ID" value="KAK4240939.1"/>
    <property type="molecule type" value="Genomic_DNA"/>
</dbReference>
<evidence type="ECO:0000256" key="6">
    <source>
        <dbReference type="SAM" id="MobiDB-lite"/>
    </source>
</evidence>
<feature type="compositionally biased region" description="Basic and acidic residues" evidence="6">
    <location>
        <begin position="517"/>
        <end position="536"/>
    </location>
</feature>
<dbReference type="InterPro" id="IPR011993">
    <property type="entry name" value="PH-like_dom_sf"/>
</dbReference>
<reference evidence="9" key="1">
    <citation type="journal article" date="2023" name="Mol. Phylogenet. Evol.">
        <title>Genome-scale phylogeny and comparative genomics of the fungal order Sordariales.</title>
        <authorList>
            <person name="Hensen N."/>
            <person name="Bonometti L."/>
            <person name="Westerberg I."/>
            <person name="Brannstrom I.O."/>
            <person name="Guillou S."/>
            <person name="Cros-Aarteil S."/>
            <person name="Calhoun S."/>
            <person name="Haridas S."/>
            <person name="Kuo A."/>
            <person name="Mondo S."/>
            <person name="Pangilinan J."/>
            <person name="Riley R."/>
            <person name="LaButti K."/>
            <person name="Andreopoulos B."/>
            <person name="Lipzen A."/>
            <person name="Chen C."/>
            <person name="Yan M."/>
            <person name="Daum C."/>
            <person name="Ng V."/>
            <person name="Clum A."/>
            <person name="Steindorff A."/>
            <person name="Ohm R.A."/>
            <person name="Martin F."/>
            <person name="Silar P."/>
            <person name="Natvig D.O."/>
            <person name="Lalanne C."/>
            <person name="Gautier V."/>
            <person name="Ament-Velasquez S.L."/>
            <person name="Kruys A."/>
            <person name="Hutchinson M.I."/>
            <person name="Powell A.J."/>
            <person name="Barry K."/>
            <person name="Miller A.N."/>
            <person name="Grigoriev I.V."/>
            <person name="Debuchy R."/>
            <person name="Gladieux P."/>
            <person name="Hiltunen Thoren M."/>
            <person name="Johannesson H."/>
        </authorList>
    </citation>
    <scope>NUCLEOTIDE SEQUENCE</scope>
    <source>
        <strain evidence="9">CBS 532.94</strain>
    </source>
</reference>
<dbReference type="AlphaFoldDB" id="A0AAN7CF66"/>
<dbReference type="GO" id="GO:0005802">
    <property type="term" value="C:trans-Golgi network"/>
    <property type="evidence" value="ECO:0007669"/>
    <property type="project" value="TreeGrafter"/>
</dbReference>
<proteinExistence type="predicted"/>
<dbReference type="Gene3D" id="1.10.220.150">
    <property type="entry name" value="Arf GTPase activating protein"/>
    <property type="match status" value="1"/>
</dbReference>
<dbReference type="Proteomes" id="UP001303760">
    <property type="component" value="Unassembled WGS sequence"/>
</dbReference>
<evidence type="ECO:0000256" key="4">
    <source>
        <dbReference type="PROSITE-ProRule" id="PRU00288"/>
    </source>
</evidence>
<sequence length="1110" mass="122844">MGNVSSVPDEGAALYLRDQNRLTISSAVITSPKRRTSLNIAPNAFPATRVFASRSAGDSTPIEFVLDAEQTSPGTGPAFLLKLSNEDELVFTFTFIIRRSQHVIQNPANGVEAVAPVETQINGLTFVFASTPREVENLVTREFHADPNLHKNPNVSLVGTYSTDGSPSVTFDWTWRWKPPKNTEDRGGGWRNSCSFVEYDQRAHRLITLASFSFYVTNTSPYLSQPNSPTPPLLSSPPKVRVVSAQSLESQISTIPEHEEITSPQQPSGELANGPLSAPQAPKEPIKVDVSCPRPTENMSMSDDGPVFRATMKALEQKTGNMRMQMKRLIKKAEHVYQAQQEANDAFAGFMDALKEVSATNANAVQPAIEHYFDKIAREILAYERQNTANLQKIVIDPVNKLYQMDIKQAEAKKRDFEEESKEFYAYVSRYLGQRHDSVKAKQSDSKYQTKRKNFELKRFDYSSFMQDLSGGRKEQEILSHLTKYADAQARCFLGTAKKVDELLPQLEALSTEVQEADKEYQYQRREREEKRRLLEKSNLPYNEPEPPSTASGPPPPIGHANGNQSNSSDTEIGRADSTGSQLKPTRSVNASNSPSAVDLSRSPGSLSQQSAIGSPVQNSKFKGIRDLEERDPSQAALSDKEAPNRKEGLLWALNRPGGHVDPRSLNKQGWHKFWIVLDQGKLSEYSNWKQKLDLHMEPIDLRLASVREARNADRRFCFEVITPQFKRVYQATSEEDMNSWIMAINNALQSAVEGRAFKEKPSTAHGDSGFNGVDIGSMLVGKSSSVSHGSHSSSAIPFRRTTVGARPSTSRSNSFEDRPDKLLQMLRENDQGNCWCADCGSNNKVEWVSLNLAIIVCIECSGIHRSLGTHVSKIRSLTLDTTSFTPDIIELLLLVGNRVSNMVFEAKLDPAMKLTPQANREQRLKFITAKYVDRAYVEPISPTLSKFATPEETLLAGIKRNEIQQILYALALRANPNVTDKSRGTHAVYLALAAADPAPPSPIPPQALAPPTPTVDRAIPFPVAELLIQNGAEIPDSLPQFPLSAAAQAYIEMKRGRKAAIEASGSYDSSSGSLSSSAPLQNDNKHRDARLQKRVSAGGRLAKTPIPER</sequence>
<dbReference type="PANTHER" id="PTHR23180:SF160">
    <property type="entry name" value="ADP-RIBOSYLATION FACTOR GTPASE-ACTIVATING PROTEIN EFFECTOR PROTEIN 1"/>
    <property type="match status" value="1"/>
</dbReference>
<keyword evidence="3 5" id="KW-0862">Zinc</keyword>
<dbReference type="SUPFAM" id="SSF57863">
    <property type="entry name" value="ArfGap/RecO-like zinc finger"/>
    <property type="match status" value="1"/>
</dbReference>
<dbReference type="PANTHER" id="PTHR23180">
    <property type="entry name" value="CENTAURIN/ARF"/>
    <property type="match status" value="1"/>
</dbReference>
<accession>A0AAN7CF66</accession>
<dbReference type="FunFam" id="1.20.1270.60:FF:000051">
    <property type="entry name" value="ARF GTPase activator (Csx2)"/>
    <property type="match status" value="1"/>
</dbReference>
<dbReference type="FunFam" id="1.10.220.150:FF:000017">
    <property type="entry name" value="ARF GTPase activator (Csx2), putative"/>
    <property type="match status" value="1"/>
</dbReference>
<evidence type="ECO:0000313" key="9">
    <source>
        <dbReference type="EMBL" id="KAK4240939.1"/>
    </source>
</evidence>
<dbReference type="Gene3D" id="1.20.1270.60">
    <property type="entry name" value="Arfaptin homology (AH) domain/BAR domain"/>
    <property type="match status" value="1"/>
</dbReference>
<evidence type="ECO:0000256" key="3">
    <source>
        <dbReference type="ARBA" id="ARBA00022833"/>
    </source>
</evidence>
<feature type="domain" description="PH" evidence="7">
    <location>
        <begin position="644"/>
        <end position="750"/>
    </location>
</feature>
<comment type="subcellular location">
    <subcellularLocation>
        <location evidence="5">Cytoplasm</location>
    </subcellularLocation>
</comment>
<keyword evidence="1 5" id="KW-0479">Metal-binding</keyword>
<evidence type="ECO:0000313" key="10">
    <source>
        <dbReference type="Proteomes" id="UP001303760"/>
    </source>
</evidence>
<protein>
    <recommendedName>
        <fullName evidence="5">ADP-ribosylation factor GTPase-activating protein</fullName>
    </recommendedName>
</protein>
<dbReference type="GO" id="GO:0006891">
    <property type="term" value="P:intra-Golgi vesicle-mediated transport"/>
    <property type="evidence" value="ECO:0007669"/>
    <property type="project" value="TreeGrafter"/>
</dbReference>
<feature type="compositionally biased region" description="Low complexity" evidence="6">
    <location>
        <begin position="1065"/>
        <end position="1078"/>
    </location>
</feature>
<dbReference type="InterPro" id="IPR037278">
    <property type="entry name" value="ARFGAP/RecO"/>
</dbReference>
<dbReference type="Pfam" id="PF01412">
    <property type="entry name" value="ArfGap"/>
    <property type="match status" value="1"/>
</dbReference>
<dbReference type="InterPro" id="IPR001164">
    <property type="entry name" value="ArfGAP_dom"/>
</dbReference>
<dbReference type="GO" id="GO:0005096">
    <property type="term" value="F:GTPase activator activity"/>
    <property type="evidence" value="ECO:0007669"/>
    <property type="project" value="UniProtKB-KW"/>
</dbReference>
<keyword evidence="2 4" id="KW-0863">Zinc-finger</keyword>
<dbReference type="InterPro" id="IPR004148">
    <property type="entry name" value="BAR_dom"/>
</dbReference>
<dbReference type="InterPro" id="IPR001849">
    <property type="entry name" value="PH_domain"/>
</dbReference>
<dbReference type="Pfam" id="PF00169">
    <property type="entry name" value="PH"/>
    <property type="match status" value="1"/>
</dbReference>
<feature type="compositionally biased region" description="Polar residues" evidence="6">
    <location>
        <begin position="578"/>
        <end position="596"/>
    </location>
</feature>
<evidence type="ECO:0000259" key="7">
    <source>
        <dbReference type="PROSITE" id="PS50003"/>
    </source>
</evidence>
<evidence type="ECO:0000256" key="1">
    <source>
        <dbReference type="ARBA" id="ARBA00022723"/>
    </source>
</evidence>
<feature type="compositionally biased region" description="Low complexity" evidence="6">
    <location>
        <begin position="785"/>
        <end position="795"/>
    </location>
</feature>
<dbReference type="CDD" id="cd08204">
    <property type="entry name" value="ArfGap"/>
    <property type="match status" value="1"/>
</dbReference>
<organism evidence="9 10">
    <name type="scientific">Achaetomium macrosporum</name>
    <dbReference type="NCBI Taxonomy" id="79813"/>
    <lineage>
        <taxon>Eukaryota</taxon>
        <taxon>Fungi</taxon>
        <taxon>Dikarya</taxon>
        <taxon>Ascomycota</taxon>
        <taxon>Pezizomycotina</taxon>
        <taxon>Sordariomycetes</taxon>
        <taxon>Sordariomycetidae</taxon>
        <taxon>Sordariales</taxon>
        <taxon>Chaetomiaceae</taxon>
        <taxon>Achaetomium</taxon>
    </lineage>
</organism>
<keyword evidence="5" id="KW-0040">ANK repeat</keyword>
<feature type="region of interest" description="Disordered" evidence="6">
    <location>
        <begin position="785"/>
        <end position="820"/>
    </location>
</feature>
<gene>
    <name evidence="9" type="ORF">C8A03DRAFT_12776</name>
</gene>
<dbReference type="PROSITE" id="PS50115">
    <property type="entry name" value="ARFGAP"/>
    <property type="match status" value="1"/>
</dbReference>
<dbReference type="CDD" id="cd07608">
    <property type="entry name" value="BAR_ArfGAP_fungi"/>
    <property type="match status" value="1"/>
</dbReference>
<comment type="function">
    <text evidence="5">GTPase-activating protein for the ADP ribosylation factor family.</text>
</comment>
<dbReference type="SUPFAM" id="SSF103657">
    <property type="entry name" value="BAR/IMD domain-like"/>
    <property type="match status" value="1"/>
</dbReference>
<feature type="compositionally biased region" description="Polar residues" evidence="6">
    <location>
        <begin position="603"/>
        <end position="621"/>
    </location>
</feature>
<keyword evidence="5" id="KW-0677">Repeat</keyword>
<feature type="region of interest" description="Disordered" evidence="6">
    <location>
        <begin position="1062"/>
        <end position="1110"/>
    </location>
</feature>
<dbReference type="GO" id="GO:0005768">
    <property type="term" value="C:endosome"/>
    <property type="evidence" value="ECO:0007669"/>
    <property type="project" value="TreeGrafter"/>
</dbReference>
<dbReference type="PROSITE" id="PS50003">
    <property type="entry name" value="PH_DOMAIN"/>
    <property type="match status" value="1"/>
</dbReference>
<comment type="caution">
    <text evidence="9">The sequence shown here is derived from an EMBL/GenBank/DDBJ whole genome shotgun (WGS) entry which is preliminary data.</text>
</comment>
<dbReference type="SUPFAM" id="SSF50729">
    <property type="entry name" value="PH domain-like"/>
    <property type="match status" value="1"/>
</dbReference>
<dbReference type="InterPro" id="IPR038508">
    <property type="entry name" value="ArfGAP_dom_sf"/>
</dbReference>
<dbReference type="Pfam" id="PF16746">
    <property type="entry name" value="BAR_3"/>
    <property type="match status" value="1"/>
</dbReference>
<feature type="domain" description="Arf-GAP" evidence="8">
    <location>
        <begin position="821"/>
        <end position="945"/>
    </location>
</feature>
<evidence type="ECO:0000259" key="8">
    <source>
        <dbReference type="PROSITE" id="PS50115"/>
    </source>
</evidence>
<dbReference type="FunFam" id="2.30.29.30:FF:000252">
    <property type="entry name" value="ARF GTPase activator (Csx2)"/>
    <property type="match status" value="1"/>
</dbReference>
<dbReference type="Gene3D" id="2.30.29.30">
    <property type="entry name" value="Pleckstrin-homology domain (PH domain)/Phosphotyrosine-binding domain (PTB)"/>
    <property type="match status" value="1"/>
</dbReference>
<evidence type="ECO:0000256" key="5">
    <source>
        <dbReference type="RuleBase" id="RU369028"/>
    </source>
</evidence>
<dbReference type="GO" id="GO:0008270">
    <property type="term" value="F:zinc ion binding"/>
    <property type="evidence" value="ECO:0007669"/>
    <property type="project" value="UniProtKB-KW"/>
</dbReference>
<reference evidence="9" key="2">
    <citation type="submission" date="2023-05" db="EMBL/GenBank/DDBJ databases">
        <authorList>
            <consortium name="Lawrence Berkeley National Laboratory"/>
            <person name="Steindorff A."/>
            <person name="Hensen N."/>
            <person name="Bonometti L."/>
            <person name="Westerberg I."/>
            <person name="Brannstrom I.O."/>
            <person name="Guillou S."/>
            <person name="Cros-Aarteil S."/>
            <person name="Calhoun S."/>
            <person name="Haridas S."/>
            <person name="Kuo A."/>
            <person name="Mondo S."/>
            <person name="Pangilinan J."/>
            <person name="Riley R."/>
            <person name="Labutti K."/>
            <person name="Andreopoulos B."/>
            <person name="Lipzen A."/>
            <person name="Chen C."/>
            <person name="Yanf M."/>
            <person name="Daum C."/>
            <person name="Ng V."/>
            <person name="Clum A."/>
            <person name="Ohm R."/>
            <person name="Martin F."/>
            <person name="Silar P."/>
            <person name="Natvig D."/>
            <person name="Lalanne C."/>
            <person name="Gautier V."/>
            <person name="Ament-Velasquez S.L."/>
            <person name="Kruys A."/>
            <person name="Hutchinson M.I."/>
            <person name="Powell A.J."/>
            <person name="Barry K."/>
            <person name="Miller A.N."/>
            <person name="Grigoriev I.V."/>
            <person name="Debuchy R."/>
            <person name="Gladieux P."/>
            <person name="Thoren M.H."/>
            <person name="Johannesson H."/>
        </authorList>
    </citation>
    <scope>NUCLEOTIDE SEQUENCE</scope>
    <source>
        <strain evidence="9">CBS 532.94</strain>
    </source>
</reference>
<feature type="compositionally biased region" description="Pro residues" evidence="6">
    <location>
        <begin position="544"/>
        <end position="558"/>
    </location>
</feature>
<dbReference type="SMART" id="SM00105">
    <property type="entry name" value="ArfGap"/>
    <property type="match status" value="1"/>
</dbReference>
<evidence type="ECO:0000256" key="2">
    <source>
        <dbReference type="ARBA" id="ARBA00022771"/>
    </source>
</evidence>
<dbReference type="InterPro" id="IPR027267">
    <property type="entry name" value="AH/BAR_dom_sf"/>
</dbReference>
<dbReference type="InterPro" id="IPR045258">
    <property type="entry name" value="ACAP1/2/3-like"/>
</dbReference>
<feature type="compositionally biased region" description="Polar residues" evidence="6">
    <location>
        <begin position="562"/>
        <end position="571"/>
    </location>
</feature>
<feature type="region of interest" description="Disordered" evidence="6">
    <location>
        <begin position="249"/>
        <end position="286"/>
    </location>
</feature>